<evidence type="ECO:0000313" key="3">
    <source>
        <dbReference type="Proteomes" id="UP001055039"/>
    </source>
</evidence>
<dbReference type="Gene3D" id="1.10.10.10">
    <property type="entry name" value="Winged helix-like DNA-binding domain superfamily/Winged helix DNA-binding domain"/>
    <property type="match status" value="1"/>
</dbReference>
<dbReference type="RefSeq" id="WP_238228878.1">
    <property type="nucleotide sequence ID" value="NZ_BAAADH010000018.1"/>
</dbReference>
<dbReference type="SMART" id="SM00421">
    <property type="entry name" value="HTH_LUXR"/>
    <property type="match status" value="1"/>
</dbReference>
<dbReference type="InterPro" id="IPR036388">
    <property type="entry name" value="WH-like_DNA-bd_sf"/>
</dbReference>
<dbReference type="InterPro" id="IPR016032">
    <property type="entry name" value="Sig_transdc_resp-reg_C-effctor"/>
</dbReference>
<keyword evidence="3" id="KW-1185">Reference proteome</keyword>
<dbReference type="SUPFAM" id="SSF46894">
    <property type="entry name" value="C-terminal effector domain of the bipartite response regulators"/>
    <property type="match status" value="1"/>
</dbReference>
<accession>A0ABQ4UL58</accession>
<protein>
    <recommendedName>
        <fullName evidence="1">HTH luxR-type domain-containing protein</fullName>
    </recommendedName>
</protein>
<evidence type="ECO:0000313" key="2">
    <source>
        <dbReference type="EMBL" id="GJE68004.1"/>
    </source>
</evidence>
<sequence>MRRSRKSRLIAYGSRDWFQRIGEIVVSLGSAHFYEELIDVFGCLIDHDACWVICFSDPAPPEVMFTRDVPQALRDHYTNACSAVDPFAAHWRLHKEVGVRTLSKFKGMLAAIDARQYNDIFKPVANISDEMGLFLPTIGASSIGLFLERQKGDFNKDELGRAKAAFPILSSLARAHIGQLFDGLRQGDENLSNDQIGAQPILVQDRCGVEIFSSDSWKNAVEQEPDLANAIQLDEREAPILLGSFVLNVVRVDKYFPLAPGGRMLTLTRCPTDRQDKEVASRRMELMRCLTPRERDVFSLIFSGCSTSEISRALSLSKGSAKNVTLRIYKKSQCKSKIELIKKYSH</sequence>
<reference evidence="2" key="2">
    <citation type="submission" date="2021-08" db="EMBL/GenBank/DDBJ databases">
        <authorList>
            <person name="Tani A."/>
            <person name="Ola A."/>
            <person name="Ogura Y."/>
            <person name="Katsura K."/>
            <person name="Hayashi T."/>
        </authorList>
    </citation>
    <scope>NUCLEOTIDE SEQUENCE</scope>
    <source>
        <strain evidence="2">NBRC 15686</strain>
    </source>
</reference>
<dbReference type="CDD" id="cd06170">
    <property type="entry name" value="LuxR_C_like"/>
    <property type="match status" value="1"/>
</dbReference>
<dbReference type="Proteomes" id="UP001055039">
    <property type="component" value="Unassembled WGS sequence"/>
</dbReference>
<comment type="caution">
    <text evidence="2">The sequence shown here is derived from an EMBL/GenBank/DDBJ whole genome shotgun (WGS) entry which is preliminary data.</text>
</comment>
<feature type="domain" description="HTH luxR-type" evidence="1">
    <location>
        <begin position="283"/>
        <end position="346"/>
    </location>
</feature>
<name>A0ABQ4UL58_9HYPH</name>
<reference evidence="2" key="1">
    <citation type="journal article" date="2021" name="Front. Microbiol.">
        <title>Comprehensive Comparative Genomics and Phenotyping of Methylobacterium Species.</title>
        <authorList>
            <person name="Alessa O."/>
            <person name="Ogura Y."/>
            <person name="Fujitani Y."/>
            <person name="Takami H."/>
            <person name="Hayashi T."/>
            <person name="Sahin N."/>
            <person name="Tani A."/>
        </authorList>
    </citation>
    <scope>NUCLEOTIDE SEQUENCE</scope>
    <source>
        <strain evidence="2">NBRC 15686</strain>
    </source>
</reference>
<dbReference type="EMBL" id="BPRC01000039">
    <property type="protein sequence ID" value="GJE68004.1"/>
    <property type="molecule type" value="Genomic_DNA"/>
</dbReference>
<dbReference type="PROSITE" id="PS50043">
    <property type="entry name" value="HTH_LUXR_2"/>
    <property type="match status" value="1"/>
</dbReference>
<gene>
    <name evidence="2" type="ORF">LNAOJCKE_5240</name>
</gene>
<proteinExistence type="predicted"/>
<organism evidence="2 3">
    <name type="scientific">Methylorubrum aminovorans</name>
    <dbReference type="NCBI Taxonomy" id="269069"/>
    <lineage>
        <taxon>Bacteria</taxon>
        <taxon>Pseudomonadati</taxon>
        <taxon>Pseudomonadota</taxon>
        <taxon>Alphaproteobacteria</taxon>
        <taxon>Hyphomicrobiales</taxon>
        <taxon>Methylobacteriaceae</taxon>
        <taxon>Methylorubrum</taxon>
    </lineage>
</organism>
<evidence type="ECO:0000259" key="1">
    <source>
        <dbReference type="PROSITE" id="PS50043"/>
    </source>
</evidence>
<dbReference type="Pfam" id="PF00196">
    <property type="entry name" value="GerE"/>
    <property type="match status" value="1"/>
</dbReference>
<dbReference type="InterPro" id="IPR000792">
    <property type="entry name" value="Tscrpt_reg_LuxR_C"/>
</dbReference>